<dbReference type="SUPFAM" id="SSF50037">
    <property type="entry name" value="C-terminal domain of transcriptional repressors"/>
    <property type="match status" value="1"/>
</dbReference>
<gene>
    <name evidence="3" type="primary">feoA</name>
    <name evidence="3" type="ORF">HM1_3067</name>
</gene>
<dbReference type="InterPro" id="IPR038157">
    <property type="entry name" value="FeoA_core_dom"/>
</dbReference>
<dbReference type="AlphaFoldDB" id="B0TDP7"/>
<keyword evidence="1" id="KW-0408">Iron</keyword>
<dbReference type="RefSeq" id="WP_012284047.1">
    <property type="nucleotide sequence ID" value="NC_010337.2"/>
</dbReference>
<evidence type="ECO:0000313" key="3">
    <source>
        <dbReference type="EMBL" id="ABZ85572.1"/>
    </source>
</evidence>
<name>B0TDP7_HELMI</name>
<organism evidence="3 4">
    <name type="scientific">Heliobacterium modesticaldum (strain ATCC 51547 / Ice1)</name>
    <dbReference type="NCBI Taxonomy" id="498761"/>
    <lineage>
        <taxon>Bacteria</taxon>
        <taxon>Bacillati</taxon>
        <taxon>Bacillota</taxon>
        <taxon>Clostridia</taxon>
        <taxon>Eubacteriales</taxon>
        <taxon>Heliobacteriaceae</taxon>
        <taxon>Heliomicrobium</taxon>
    </lineage>
</organism>
<dbReference type="STRING" id="498761.HM1_3067"/>
<sequence length="81" mass="8960">MRSPLSMVNRGRQVIIHQVEGCRKTKRHLEEMGFLPGTIVAVCQTSGGPMVVEVRGSKVMLGKSLAENIKVIHCCEREVGR</sequence>
<feature type="domain" description="Ferrous iron transporter FeoA-like" evidence="2">
    <location>
        <begin position="3"/>
        <end position="73"/>
    </location>
</feature>
<dbReference type="OrthoDB" id="5984at2"/>
<evidence type="ECO:0000313" key="4">
    <source>
        <dbReference type="Proteomes" id="UP000008550"/>
    </source>
</evidence>
<dbReference type="InterPro" id="IPR007167">
    <property type="entry name" value="Fe-transptr_FeoA-like"/>
</dbReference>
<dbReference type="HOGENOM" id="CLU_150646_6_0_9"/>
<dbReference type="InterPro" id="IPR008988">
    <property type="entry name" value="Transcriptional_repressor_C"/>
</dbReference>
<dbReference type="InterPro" id="IPR053184">
    <property type="entry name" value="FeoA-like"/>
</dbReference>
<evidence type="ECO:0000256" key="1">
    <source>
        <dbReference type="ARBA" id="ARBA00023004"/>
    </source>
</evidence>
<evidence type="ECO:0000259" key="2">
    <source>
        <dbReference type="SMART" id="SM00899"/>
    </source>
</evidence>
<dbReference type="SMART" id="SM00899">
    <property type="entry name" value="FeoA"/>
    <property type="match status" value="1"/>
</dbReference>
<dbReference type="GO" id="GO:0046914">
    <property type="term" value="F:transition metal ion binding"/>
    <property type="evidence" value="ECO:0007669"/>
    <property type="project" value="InterPro"/>
</dbReference>
<accession>B0TDP7</accession>
<dbReference type="Pfam" id="PF04023">
    <property type="entry name" value="FeoA"/>
    <property type="match status" value="1"/>
</dbReference>
<dbReference type="KEGG" id="hmo:HM1_3067"/>
<dbReference type="EMBL" id="CP000930">
    <property type="protein sequence ID" value="ABZ85572.1"/>
    <property type="molecule type" value="Genomic_DNA"/>
</dbReference>
<protein>
    <submittedName>
        <fullName evidence="3">Ferrous iron uptake protein feoa</fullName>
    </submittedName>
</protein>
<dbReference type="eggNOG" id="COG1918">
    <property type="taxonomic scope" value="Bacteria"/>
</dbReference>
<dbReference type="Proteomes" id="UP000008550">
    <property type="component" value="Chromosome"/>
</dbReference>
<proteinExistence type="predicted"/>
<dbReference type="PANTHER" id="PTHR43151">
    <property type="entry name" value="FEOA FAMILY PROTEIN"/>
    <property type="match status" value="1"/>
</dbReference>
<reference evidence="3 4" key="1">
    <citation type="journal article" date="2008" name="J. Bacteriol.">
        <title>The genome of Heliobacterium modesticaldum, a phototrophic representative of the Firmicutes containing the simplest photosynthetic apparatus.</title>
        <authorList>
            <person name="Sattley W.M."/>
            <person name="Madigan M.T."/>
            <person name="Swingley W.D."/>
            <person name="Cheung P.C."/>
            <person name="Clocksin K.M."/>
            <person name="Conrad A.L."/>
            <person name="Dejesa L.C."/>
            <person name="Honchak B.M."/>
            <person name="Jung D.O."/>
            <person name="Karbach L.E."/>
            <person name="Kurdoglu A."/>
            <person name="Lahiri S."/>
            <person name="Mastrian S.D."/>
            <person name="Page L.E."/>
            <person name="Taylor H.L."/>
            <person name="Wang Z.T."/>
            <person name="Raymond J."/>
            <person name="Chen M."/>
            <person name="Blankenship R.E."/>
            <person name="Touchman J.W."/>
        </authorList>
    </citation>
    <scope>NUCLEOTIDE SEQUENCE [LARGE SCALE GENOMIC DNA]</scope>
    <source>
        <strain evidence="4">ATCC 51547 / Ice1</strain>
    </source>
</reference>
<dbReference type="Gene3D" id="2.30.30.90">
    <property type="match status" value="1"/>
</dbReference>
<dbReference type="PANTHER" id="PTHR43151:SF1">
    <property type="entry name" value="SSR2333 PROTEIN"/>
    <property type="match status" value="1"/>
</dbReference>
<keyword evidence="4" id="KW-1185">Reference proteome</keyword>